<dbReference type="EnsemblMetazoa" id="CapteT222512">
    <property type="protein sequence ID" value="CapteP222512"/>
    <property type="gene ID" value="CapteG222512"/>
</dbReference>
<dbReference type="OrthoDB" id="5771769at2759"/>
<dbReference type="GO" id="GO:0000122">
    <property type="term" value="P:negative regulation of transcription by RNA polymerase II"/>
    <property type="evidence" value="ECO:0007669"/>
    <property type="project" value="TreeGrafter"/>
</dbReference>
<dbReference type="InterPro" id="IPR050234">
    <property type="entry name" value="Nuclear_hormone_rcpt_NR1"/>
</dbReference>
<evidence type="ECO:0000256" key="1">
    <source>
        <dbReference type="ARBA" id="ARBA00005993"/>
    </source>
</evidence>
<sequence>MPMGATPFPFGDCRVCTDKATGVHYGVATCEGCKGFFKRSIPKAERYQCFFGGRCIVNPQNRNRCKACRFQRCVSVGMSIDAVKMGRIPKVNKERALAAHRHDDNASSSSDERPFALPTPSSSSSSVLPSSFLSQMSHHNLPMMEAQHPRSSLPSSQSKQFSSGPIPNSVAPFDHSDNFLCANTHDNNSSEAFVSGDHASHAWASEDTPPQQVPRPCPPQAWQKPPGAPQGSSEQGASPCSSVAYSPLGVSPYSPTVIKELINQVIESGQGQELQQTLIRQFFKDEIPLNLKRKLSPEEDSYEPPVKQEVIPFKQEVSQATDLQDDLFLFDLINTPFKEPPVPQQQQHPSSPLQEEGFLQQLQLDLHDLDQYLGPSSNDVDARYLQRHSRLSLDTDKAKLLTTKLLTAATSFIETLSRNRLLMREEVSGAREPHPMNTITHARKHQVLFMWNQLMDSIPVCNFDVLGLCRGIPMFNDLNPKDQAVLMEEAYFDIWLTMNAGLFQKGDSYMRLPCDARYSRLWMHYFLPEKVVDEMFYYTEKINICHLTQGEIITICIIQLTNPEHRGITDPGQVSQLHQVYLGLLWRQLQLSHQTDYSQVFNFIMQLLPMLGPLNKMQAEIVAKFQVDSPPDGVLRYTNEDGDFVNKEFD</sequence>
<keyword evidence="2" id="KW-0479">Metal-binding</keyword>
<feature type="region of interest" description="Disordered" evidence="10">
    <location>
        <begin position="145"/>
        <end position="169"/>
    </location>
</feature>
<dbReference type="GO" id="GO:0045944">
    <property type="term" value="P:positive regulation of transcription by RNA polymerase II"/>
    <property type="evidence" value="ECO:0007669"/>
    <property type="project" value="TreeGrafter"/>
</dbReference>
<keyword evidence="3" id="KW-0863">Zinc-finger</keyword>
<dbReference type="SMART" id="SM00399">
    <property type="entry name" value="ZnF_C4"/>
    <property type="match status" value="1"/>
</dbReference>
<evidence type="ECO:0000256" key="4">
    <source>
        <dbReference type="ARBA" id="ARBA00022833"/>
    </source>
</evidence>
<feature type="region of interest" description="Disordered" evidence="10">
    <location>
        <begin position="97"/>
        <end position="130"/>
    </location>
</feature>
<dbReference type="PROSITE" id="PS51030">
    <property type="entry name" value="NUCLEAR_REC_DBD_2"/>
    <property type="match status" value="1"/>
</dbReference>
<dbReference type="SUPFAM" id="SSF48508">
    <property type="entry name" value="Nuclear receptor ligand-binding domain"/>
    <property type="match status" value="1"/>
</dbReference>
<evidence type="ECO:0000256" key="8">
    <source>
        <dbReference type="ARBA" id="ARBA00023170"/>
    </source>
</evidence>
<evidence type="ECO:0000256" key="5">
    <source>
        <dbReference type="ARBA" id="ARBA00023015"/>
    </source>
</evidence>
<dbReference type="SUPFAM" id="SSF57716">
    <property type="entry name" value="Glucocorticoid receptor-like (DNA-binding domain)"/>
    <property type="match status" value="1"/>
</dbReference>
<protein>
    <recommendedName>
        <fullName evidence="16">Nuclear receptor domain-containing protein</fullName>
    </recommendedName>
</protein>
<evidence type="ECO:0000256" key="10">
    <source>
        <dbReference type="SAM" id="MobiDB-lite"/>
    </source>
</evidence>
<gene>
    <name evidence="13" type="ORF">CAPTEDRAFT_222512</name>
</gene>
<dbReference type="GO" id="GO:0030154">
    <property type="term" value="P:cell differentiation"/>
    <property type="evidence" value="ECO:0007669"/>
    <property type="project" value="TreeGrafter"/>
</dbReference>
<dbReference type="GO" id="GO:0009755">
    <property type="term" value="P:hormone-mediated signaling pathway"/>
    <property type="evidence" value="ECO:0007669"/>
    <property type="project" value="TreeGrafter"/>
</dbReference>
<dbReference type="PANTHER" id="PTHR24082">
    <property type="entry name" value="NUCLEAR HORMONE RECEPTOR"/>
    <property type="match status" value="1"/>
</dbReference>
<dbReference type="AlphaFoldDB" id="R7V586"/>
<comment type="similarity">
    <text evidence="1">Belongs to the nuclear hormone receptor family.</text>
</comment>
<evidence type="ECO:0008006" key="16">
    <source>
        <dbReference type="Google" id="ProtNLM"/>
    </source>
</evidence>
<feature type="region of interest" description="Disordered" evidence="10">
    <location>
        <begin position="191"/>
        <end position="240"/>
    </location>
</feature>
<keyword evidence="15" id="KW-1185">Reference proteome</keyword>
<dbReference type="GO" id="GO:0008270">
    <property type="term" value="F:zinc ion binding"/>
    <property type="evidence" value="ECO:0007669"/>
    <property type="project" value="UniProtKB-KW"/>
</dbReference>
<feature type="compositionally biased region" description="Basic and acidic residues" evidence="10">
    <location>
        <begin position="97"/>
        <end position="114"/>
    </location>
</feature>
<reference evidence="14" key="3">
    <citation type="submission" date="2015-06" db="UniProtKB">
        <authorList>
            <consortium name="EnsemblMetazoa"/>
        </authorList>
    </citation>
    <scope>IDENTIFICATION</scope>
</reference>
<dbReference type="Proteomes" id="UP000014760">
    <property type="component" value="Unassembled WGS sequence"/>
</dbReference>
<evidence type="ECO:0000313" key="13">
    <source>
        <dbReference type="EMBL" id="ELU10950.1"/>
    </source>
</evidence>
<dbReference type="GO" id="GO:0000978">
    <property type="term" value="F:RNA polymerase II cis-regulatory region sequence-specific DNA binding"/>
    <property type="evidence" value="ECO:0007669"/>
    <property type="project" value="TreeGrafter"/>
</dbReference>
<evidence type="ECO:0000256" key="6">
    <source>
        <dbReference type="ARBA" id="ARBA00023125"/>
    </source>
</evidence>
<dbReference type="Gene3D" id="3.30.50.10">
    <property type="entry name" value="Erythroid Transcription Factor GATA-1, subunit A"/>
    <property type="match status" value="1"/>
</dbReference>
<dbReference type="GO" id="GO:0004879">
    <property type="term" value="F:nuclear receptor activity"/>
    <property type="evidence" value="ECO:0007669"/>
    <property type="project" value="TreeGrafter"/>
</dbReference>
<keyword evidence="8" id="KW-0675">Receptor</keyword>
<dbReference type="PROSITE" id="PS51843">
    <property type="entry name" value="NR_LBD"/>
    <property type="match status" value="1"/>
</dbReference>
<dbReference type="PRINTS" id="PR00047">
    <property type="entry name" value="STROIDFINGER"/>
</dbReference>
<dbReference type="EMBL" id="KB297123">
    <property type="protein sequence ID" value="ELU10950.1"/>
    <property type="molecule type" value="Genomic_DNA"/>
</dbReference>
<evidence type="ECO:0000259" key="12">
    <source>
        <dbReference type="PROSITE" id="PS51843"/>
    </source>
</evidence>
<feature type="compositionally biased region" description="Polar residues" evidence="10">
    <location>
        <begin position="230"/>
        <end position="240"/>
    </location>
</feature>
<dbReference type="PANTHER" id="PTHR24082:SF473">
    <property type="entry name" value="ECDYSONE-INDUCED PROTEIN 75B, ISOFORM B"/>
    <property type="match status" value="1"/>
</dbReference>
<name>R7V586_CAPTE</name>
<dbReference type="Pfam" id="PF00105">
    <property type="entry name" value="zf-C4"/>
    <property type="match status" value="1"/>
</dbReference>
<feature type="compositionally biased region" description="Low complexity" evidence="10">
    <location>
        <begin position="118"/>
        <end position="130"/>
    </location>
</feature>
<reference evidence="13 15" key="2">
    <citation type="journal article" date="2013" name="Nature">
        <title>Insights into bilaterian evolution from three spiralian genomes.</title>
        <authorList>
            <person name="Simakov O."/>
            <person name="Marletaz F."/>
            <person name="Cho S.J."/>
            <person name="Edsinger-Gonzales E."/>
            <person name="Havlak P."/>
            <person name="Hellsten U."/>
            <person name="Kuo D.H."/>
            <person name="Larsson T."/>
            <person name="Lv J."/>
            <person name="Arendt D."/>
            <person name="Savage R."/>
            <person name="Osoegawa K."/>
            <person name="de Jong P."/>
            <person name="Grimwood J."/>
            <person name="Chapman J.A."/>
            <person name="Shapiro H."/>
            <person name="Aerts A."/>
            <person name="Otillar R.P."/>
            <person name="Terry A.Y."/>
            <person name="Boore J.L."/>
            <person name="Grigoriev I.V."/>
            <person name="Lindberg D.R."/>
            <person name="Seaver E.C."/>
            <person name="Weisblat D.A."/>
            <person name="Putnam N.H."/>
            <person name="Rokhsar D.S."/>
        </authorList>
    </citation>
    <scope>NUCLEOTIDE SEQUENCE</scope>
    <source>
        <strain evidence="13 15">I ESC-2004</strain>
    </source>
</reference>
<keyword evidence="4" id="KW-0862">Zinc</keyword>
<dbReference type="HOGENOM" id="CLU_421661_0_0_1"/>
<evidence type="ECO:0000313" key="15">
    <source>
        <dbReference type="Proteomes" id="UP000014760"/>
    </source>
</evidence>
<dbReference type="InterPro" id="IPR000536">
    <property type="entry name" value="Nucl_hrmn_rcpt_lig-bd"/>
</dbReference>
<evidence type="ECO:0000313" key="14">
    <source>
        <dbReference type="EnsemblMetazoa" id="CapteP222512"/>
    </source>
</evidence>
<dbReference type="STRING" id="283909.R7V586"/>
<dbReference type="Gene3D" id="1.10.565.10">
    <property type="entry name" value="Retinoid X Receptor"/>
    <property type="match status" value="1"/>
</dbReference>
<feature type="compositionally biased region" description="Low complexity" evidence="10">
    <location>
        <begin position="149"/>
        <end position="165"/>
    </location>
</feature>
<dbReference type="CDD" id="cd06916">
    <property type="entry name" value="NR_DBD_like"/>
    <property type="match status" value="1"/>
</dbReference>
<accession>R7V586</accession>
<dbReference type="PROSITE" id="PS00031">
    <property type="entry name" value="NUCLEAR_REC_DBD_1"/>
    <property type="match status" value="1"/>
</dbReference>
<evidence type="ECO:0000259" key="11">
    <source>
        <dbReference type="PROSITE" id="PS51030"/>
    </source>
</evidence>
<evidence type="ECO:0000256" key="9">
    <source>
        <dbReference type="ARBA" id="ARBA00023242"/>
    </source>
</evidence>
<organism evidence="13">
    <name type="scientific">Capitella teleta</name>
    <name type="common">Polychaete worm</name>
    <dbReference type="NCBI Taxonomy" id="283909"/>
    <lineage>
        <taxon>Eukaryota</taxon>
        <taxon>Metazoa</taxon>
        <taxon>Spiralia</taxon>
        <taxon>Lophotrochozoa</taxon>
        <taxon>Annelida</taxon>
        <taxon>Polychaeta</taxon>
        <taxon>Sedentaria</taxon>
        <taxon>Scolecida</taxon>
        <taxon>Capitellidae</taxon>
        <taxon>Capitella</taxon>
    </lineage>
</organism>
<evidence type="ECO:0000256" key="3">
    <source>
        <dbReference type="ARBA" id="ARBA00022771"/>
    </source>
</evidence>
<dbReference type="OMA" id="GMDDPME"/>
<reference evidence="15" key="1">
    <citation type="submission" date="2012-12" db="EMBL/GenBank/DDBJ databases">
        <authorList>
            <person name="Hellsten U."/>
            <person name="Grimwood J."/>
            <person name="Chapman J.A."/>
            <person name="Shapiro H."/>
            <person name="Aerts A."/>
            <person name="Otillar R.P."/>
            <person name="Terry A.Y."/>
            <person name="Boore J.L."/>
            <person name="Simakov O."/>
            <person name="Marletaz F."/>
            <person name="Cho S.-J."/>
            <person name="Edsinger-Gonzales E."/>
            <person name="Havlak P."/>
            <person name="Kuo D.-H."/>
            <person name="Larsson T."/>
            <person name="Lv J."/>
            <person name="Arendt D."/>
            <person name="Savage R."/>
            <person name="Osoegawa K."/>
            <person name="de Jong P."/>
            <person name="Lindberg D.R."/>
            <person name="Seaver E.C."/>
            <person name="Weisblat D.A."/>
            <person name="Putnam N.H."/>
            <person name="Grigoriev I.V."/>
            <person name="Rokhsar D.S."/>
        </authorList>
    </citation>
    <scope>NUCLEOTIDE SEQUENCE</scope>
    <source>
        <strain evidence="15">I ESC-2004</strain>
    </source>
</reference>
<proteinExistence type="inferred from homology"/>
<dbReference type="InterPro" id="IPR035500">
    <property type="entry name" value="NHR-like_dom_sf"/>
</dbReference>
<dbReference type="EMBL" id="AMQN01005904">
    <property type="status" value="NOT_ANNOTATED_CDS"/>
    <property type="molecule type" value="Genomic_DNA"/>
</dbReference>
<dbReference type="InterPro" id="IPR013088">
    <property type="entry name" value="Znf_NHR/GATA"/>
</dbReference>
<dbReference type="FunFam" id="3.30.50.10:FF:000030">
    <property type="entry name" value="Nuclear Hormone Receptor family"/>
    <property type="match status" value="1"/>
</dbReference>
<keyword evidence="6" id="KW-0238">DNA-binding</keyword>
<dbReference type="InterPro" id="IPR001628">
    <property type="entry name" value="Znf_hrmn_rcpt"/>
</dbReference>
<keyword evidence="7" id="KW-0804">Transcription</keyword>
<feature type="domain" description="NR LBD" evidence="12">
    <location>
        <begin position="408"/>
        <end position="644"/>
    </location>
</feature>
<feature type="domain" description="Nuclear receptor" evidence="11">
    <location>
        <begin position="10"/>
        <end position="85"/>
    </location>
</feature>
<evidence type="ECO:0000256" key="2">
    <source>
        <dbReference type="ARBA" id="ARBA00022723"/>
    </source>
</evidence>
<keyword evidence="9" id="KW-0539">Nucleus</keyword>
<keyword evidence="5" id="KW-0805">Transcription regulation</keyword>
<evidence type="ECO:0000256" key="7">
    <source>
        <dbReference type="ARBA" id="ARBA00023163"/>
    </source>
</evidence>